<dbReference type="InterPro" id="IPR007627">
    <property type="entry name" value="RNA_pol_sigma70_r2"/>
</dbReference>
<organism evidence="8 9">
    <name type="scientific">Aquipuribacter hungaricus</name>
    <dbReference type="NCBI Taxonomy" id="545624"/>
    <lineage>
        <taxon>Bacteria</taxon>
        <taxon>Bacillati</taxon>
        <taxon>Actinomycetota</taxon>
        <taxon>Actinomycetes</taxon>
        <taxon>Micrococcales</taxon>
        <taxon>Intrasporangiaceae</taxon>
        <taxon>Aquipuribacter</taxon>
    </lineage>
</organism>
<dbReference type="CDD" id="cd06171">
    <property type="entry name" value="Sigma70_r4"/>
    <property type="match status" value="1"/>
</dbReference>
<evidence type="ECO:0000256" key="5">
    <source>
        <dbReference type="SAM" id="MobiDB-lite"/>
    </source>
</evidence>
<dbReference type="Proteomes" id="UP001595685">
    <property type="component" value="Unassembled WGS sequence"/>
</dbReference>
<comment type="similarity">
    <text evidence="1">Belongs to the sigma-70 factor family. ECF subfamily.</text>
</comment>
<keyword evidence="4" id="KW-0804">Transcription</keyword>
<dbReference type="InterPro" id="IPR014284">
    <property type="entry name" value="RNA_pol_sigma-70_dom"/>
</dbReference>
<reference evidence="9" key="1">
    <citation type="journal article" date="2019" name="Int. J. Syst. Evol. Microbiol.">
        <title>The Global Catalogue of Microorganisms (GCM) 10K type strain sequencing project: providing services to taxonomists for standard genome sequencing and annotation.</title>
        <authorList>
            <consortium name="The Broad Institute Genomics Platform"/>
            <consortium name="The Broad Institute Genome Sequencing Center for Infectious Disease"/>
            <person name="Wu L."/>
            <person name="Ma J."/>
        </authorList>
    </citation>
    <scope>NUCLEOTIDE SEQUENCE [LARGE SCALE GENOMIC DNA]</scope>
    <source>
        <strain evidence="9">NCAIM B.02333</strain>
    </source>
</reference>
<dbReference type="SUPFAM" id="SSF88659">
    <property type="entry name" value="Sigma3 and sigma4 domains of RNA polymerase sigma factors"/>
    <property type="match status" value="1"/>
</dbReference>
<sequence>MTDEPGAPREGDLALARAASLGDREAFEQIVLRHGPGMLRYARRVLSDPGDAEEAVQDAFVAAWRSLDRYRGDAALRTWLFGLTSHKALDIARRRRPLPVDDGAVASRPADDRSDPTLHAEGSDLARALDEALASLPYRQRACWLLAEIEGLPPREISEVLGMGPDVVRGQLARARRALEERMATWRP</sequence>
<comment type="caution">
    <text evidence="8">The sequence shown here is derived from an EMBL/GenBank/DDBJ whole genome shotgun (WGS) entry which is preliminary data.</text>
</comment>
<dbReference type="EMBL" id="JBHRWW010000013">
    <property type="protein sequence ID" value="MFC3689818.1"/>
    <property type="molecule type" value="Genomic_DNA"/>
</dbReference>
<dbReference type="NCBIfam" id="TIGR02937">
    <property type="entry name" value="sigma70-ECF"/>
    <property type="match status" value="1"/>
</dbReference>
<dbReference type="InterPro" id="IPR013325">
    <property type="entry name" value="RNA_pol_sigma_r2"/>
</dbReference>
<dbReference type="InterPro" id="IPR013324">
    <property type="entry name" value="RNA_pol_sigma_r3/r4-like"/>
</dbReference>
<keyword evidence="3" id="KW-0731">Sigma factor</keyword>
<name>A0ABV7WMP0_9MICO</name>
<protein>
    <submittedName>
        <fullName evidence="8">RNA polymerase sigma factor</fullName>
    </submittedName>
</protein>
<proteinExistence type="inferred from homology"/>
<evidence type="ECO:0000256" key="2">
    <source>
        <dbReference type="ARBA" id="ARBA00023015"/>
    </source>
</evidence>
<dbReference type="InterPro" id="IPR036388">
    <property type="entry name" value="WH-like_DNA-bd_sf"/>
</dbReference>
<dbReference type="RefSeq" id="WP_340295824.1">
    <property type="nucleotide sequence ID" value="NZ_JBBEOI010000315.1"/>
</dbReference>
<dbReference type="Pfam" id="PF08281">
    <property type="entry name" value="Sigma70_r4_2"/>
    <property type="match status" value="1"/>
</dbReference>
<feature type="region of interest" description="Disordered" evidence="5">
    <location>
        <begin position="100"/>
        <end position="119"/>
    </location>
</feature>
<evidence type="ECO:0000259" key="6">
    <source>
        <dbReference type="Pfam" id="PF04542"/>
    </source>
</evidence>
<feature type="domain" description="RNA polymerase sigma-70 region 2" evidence="6">
    <location>
        <begin position="31"/>
        <end position="96"/>
    </location>
</feature>
<dbReference type="InterPro" id="IPR013249">
    <property type="entry name" value="RNA_pol_sigma70_r4_t2"/>
</dbReference>
<dbReference type="Pfam" id="PF04542">
    <property type="entry name" value="Sigma70_r2"/>
    <property type="match status" value="1"/>
</dbReference>
<feature type="compositionally biased region" description="Basic and acidic residues" evidence="5">
    <location>
        <begin position="109"/>
        <end position="119"/>
    </location>
</feature>
<dbReference type="PANTHER" id="PTHR43133">
    <property type="entry name" value="RNA POLYMERASE ECF-TYPE SIGMA FACTO"/>
    <property type="match status" value="1"/>
</dbReference>
<keyword evidence="9" id="KW-1185">Reference proteome</keyword>
<evidence type="ECO:0000256" key="3">
    <source>
        <dbReference type="ARBA" id="ARBA00023082"/>
    </source>
</evidence>
<evidence type="ECO:0000256" key="1">
    <source>
        <dbReference type="ARBA" id="ARBA00010641"/>
    </source>
</evidence>
<evidence type="ECO:0000259" key="7">
    <source>
        <dbReference type="Pfam" id="PF08281"/>
    </source>
</evidence>
<evidence type="ECO:0000313" key="8">
    <source>
        <dbReference type="EMBL" id="MFC3689818.1"/>
    </source>
</evidence>
<dbReference type="PANTHER" id="PTHR43133:SF25">
    <property type="entry name" value="RNA POLYMERASE SIGMA FACTOR RFAY-RELATED"/>
    <property type="match status" value="1"/>
</dbReference>
<dbReference type="SUPFAM" id="SSF88946">
    <property type="entry name" value="Sigma2 domain of RNA polymerase sigma factors"/>
    <property type="match status" value="1"/>
</dbReference>
<keyword evidence="2" id="KW-0805">Transcription regulation</keyword>
<evidence type="ECO:0000256" key="4">
    <source>
        <dbReference type="ARBA" id="ARBA00023163"/>
    </source>
</evidence>
<gene>
    <name evidence="8" type="ORF">ACFOLH_15825</name>
</gene>
<dbReference type="Gene3D" id="1.10.10.10">
    <property type="entry name" value="Winged helix-like DNA-binding domain superfamily/Winged helix DNA-binding domain"/>
    <property type="match status" value="1"/>
</dbReference>
<dbReference type="Gene3D" id="1.10.1740.10">
    <property type="match status" value="1"/>
</dbReference>
<evidence type="ECO:0000313" key="9">
    <source>
        <dbReference type="Proteomes" id="UP001595685"/>
    </source>
</evidence>
<dbReference type="InterPro" id="IPR039425">
    <property type="entry name" value="RNA_pol_sigma-70-like"/>
</dbReference>
<feature type="domain" description="RNA polymerase sigma factor 70 region 4 type 2" evidence="7">
    <location>
        <begin position="127"/>
        <end position="179"/>
    </location>
</feature>
<accession>A0ABV7WMP0</accession>